<protein>
    <submittedName>
        <fullName evidence="1">Uncharacterized protein</fullName>
    </submittedName>
</protein>
<dbReference type="InterPro" id="IPR031755">
    <property type="entry name" value="Inhibitor_I66"/>
</dbReference>
<proteinExistence type="predicted"/>
<name>A0ABR5F0B2_9ACTN</name>
<evidence type="ECO:0000313" key="1">
    <source>
        <dbReference type="EMBL" id="KLL10115.1"/>
    </source>
</evidence>
<dbReference type="RefSeq" id="WP_047224576.1">
    <property type="nucleotide sequence ID" value="NZ_JWIO01000042.1"/>
</dbReference>
<dbReference type="Proteomes" id="UP000035425">
    <property type="component" value="Unassembled WGS sequence"/>
</dbReference>
<keyword evidence="2" id="KW-1185">Reference proteome</keyword>
<gene>
    <name evidence="1" type="ORF">FrCorBMG51_20050</name>
</gene>
<reference evidence="1 2" key="1">
    <citation type="submission" date="2014-12" db="EMBL/GenBank/DDBJ databases">
        <title>Frankia sp. BMG5.1 draft genome.</title>
        <authorList>
            <person name="Gtari M."/>
            <person name="Ghodhbane-Gtari F."/>
            <person name="Nouioui I."/>
            <person name="Ktari A."/>
            <person name="Hezbri K."/>
            <person name="Mimouni W."/>
            <person name="Sbissi I."/>
            <person name="Ayari A."/>
            <person name="Yamanaka T."/>
            <person name="Normand P."/>
            <person name="Tisa L.S."/>
            <person name="Boudabous A."/>
        </authorList>
    </citation>
    <scope>NUCLEOTIDE SEQUENCE [LARGE SCALE GENOMIC DNA]</scope>
    <source>
        <strain evidence="1 2">BMG5.1</strain>
    </source>
</reference>
<comment type="caution">
    <text evidence="1">The sequence shown here is derived from an EMBL/GenBank/DDBJ whole genome shotgun (WGS) entry which is preliminary data.</text>
</comment>
<dbReference type="Gene3D" id="2.80.10.50">
    <property type="match status" value="2"/>
</dbReference>
<dbReference type="EMBL" id="JWIO01000042">
    <property type="protein sequence ID" value="KLL10115.1"/>
    <property type="molecule type" value="Genomic_DNA"/>
</dbReference>
<organism evidence="1 2">
    <name type="scientific">Protofrankia coriariae</name>
    <dbReference type="NCBI Taxonomy" id="1562887"/>
    <lineage>
        <taxon>Bacteria</taxon>
        <taxon>Bacillati</taxon>
        <taxon>Actinomycetota</taxon>
        <taxon>Actinomycetes</taxon>
        <taxon>Frankiales</taxon>
        <taxon>Frankiaceae</taxon>
        <taxon>Protofrankia</taxon>
    </lineage>
</organism>
<dbReference type="Pfam" id="PF16850">
    <property type="entry name" value="Inhibitor_I66"/>
    <property type="match status" value="1"/>
</dbReference>
<sequence>MGDEGKIARIIVRGAPTGVQKDLVWALLIGQEEASEWVVAAVDGGFQFTELASGKVLAAPSTDPGAQVAVAVAGAERARWTIRKFDEDDAAAKIEKVDQIVSGFYTLELAGTGRYLGRSIVEDRSLLPKRVVLLPAGEGEEEPLVIEVR</sequence>
<evidence type="ECO:0000313" key="2">
    <source>
        <dbReference type="Proteomes" id="UP000035425"/>
    </source>
</evidence>
<accession>A0ABR5F0B2</accession>